<dbReference type="PANTHER" id="PTHR12589">
    <property type="entry name" value="PYRUVOYL TETRAHYDROBIOPTERIN SYNTHASE"/>
    <property type="match status" value="1"/>
</dbReference>
<dbReference type="Pfam" id="PF01242">
    <property type="entry name" value="PTPS"/>
    <property type="match status" value="1"/>
</dbReference>
<dbReference type="InterPro" id="IPR007115">
    <property type="entry name" value="6-PTP_synth/QueD"/>
</dbReference>
<keyword evidence="6 8" id="KW-0456">Lyase</keyword>
<dbReference type="NCBIfam" id="TIGR03367">
    <property type="entry name" value="queuosine_QueD"/>
    <property type="match status" value="1"/>
</dbReference>
<evidence type="ECO:0000256" key="4">
    <source>
        <dbReference type="ARBA" id="ARBA00022723"/>
    </source>
</evidence>
<comment type="pathway">
    <text evidence="1 8">Purine metabolism; 7-cyano-7-deazaguanine biosynthesis.</text>
</comment>
<keyword evidence="5 8" id="KW-0862">Zinc</keyword>
<protein>
    <recommendedName>
        <fullName evidence="3 8">6-carboxy-5,6,7,8-tetrahydropterin synthase</fullName>
        <ecNumber evidence="8">4.-.-.-</ecNumber>
    </recommendedName>
</protein>
<comment type="catalytic activity">
    <reaction evidence="7 8">
        <text>7,8-dihydroneopterin 3'-triphosphate + H2O = 6-carboxy-5,6,7,8-tetrahydropterin + triphosphate + acetaldehyde + 2 H(+)</text>
        <dbReference type="Rhea" id="RHEA:27966"/>
        <dbReference type="ChEBI" id="CHEBI:15343"/>
        <dbReference type="ChEBI" id="CHEBI:15377"/>
        <dbReference type="ChEBI" id="CHEBI:15378"/>
        <dbReference type="ChEBI" id="CHEBI:18036"/>
        <dbReference type="ChEBI" id="CHEBI:58462"/>
        <dbReference type="ChEBI" id="CHEBI:61032"/>
        <dbReference type="EC" id="4.1.2.50"/>
    </reaction>
</comment>
<dbReference type="GO" id="GO:0070497">
    <property type="term" value="F:6-carboxytetrahydropterin synthase activity"/>
    <property type="evidence" value="ECO:0007669"/>
    <property type="project" value="UniProtKB-EC"/>
</dbReference>
<keyword evidence="4 8" id="KW-0479">Metal-binding</keyword>
<evidence type="ECO:0000256" key="7">
    <source>
        <dbReference type="ARBA" id="ARBA00048807"/>
    </source>
</evidence>
<evidence type="ECO:0000313" key="9">
    <source>
        <dbReference type="EMBL" id="MEU9577225.1"/>
    </source>
</evidence>
<dbReference type="InterPro" id="IPR038418">
    <property type="entry name" value="6-PTP_synth/QueD_sf"/>
</dbReference>
<comment type="similarity">
    <text evidence="2 8">Belongs to the PTPS family. QueD subfamily.</text>
</comment>
<reference evidence="9 10" key="1">
    <citation type="submission" date="2024-06" db="EMBL/GenBank/DDBJ databases">
        <title>The Natural Products Discovery Center: Release of the First 8490 Sequenced Strains for Exploring Actinobacteria Biosynthetic Diversity.</title>
        <authorList>
            <person name="Kalkreuter E."/>
            <person name="Kautsar S.A."/>
            <person name="Yang D."/>
            <person name="Bader C.D."/>
            <person name="Teijaro C.N."/>
            <person name="Fluegel L."/>
            <person name="Davis C.M."/>
            <person name="Simpson J.R."/>
            <person name="Lauterbach L."/>
            <person name="Steele A.D."/>
            <person name="Gui C."/>
            <person name="Meng S."/>
            <person name="Li G."/>
            <person name="Viehrig K."/>
            <person name="Ye F."/>
            <person name="Su P."/>
            <person name="Kiefer A.F."/>
            <person name="Nichols A."/>
            <person name="Cepeda A.J."/>
            <person name="Yan W."/>
            <person name="Fan B."/>
            <person name="Jiang Y."/>
            <person name="Adhikari A."/>
            <person name="Zheng C.-J."/>
            <person name="Schuster L."/>
            <person name="Cowan T.M."/>
            <person name="Smanski M.J."/>
            <person name="Chevrette M.G."/>
            <person name="De Carvalho L.P.S."/>
            <person name="Shen B."/>
        </authorList>
    </citation>
    <scope>NUCLEOTIDE SEQUENCE [LARGE SCALE GENOMIC DNA]</scope>
    <source>
        <strain evidence="9 10">NPDC048117</strain>
    </source>
</reference>
<dbReference type="Gene3D" id="3.30.479.10">
    <property type="entry name" value="6-pyruvoyl tetrahydropterin synthase/QueD"/>
    <property type="match status" value="1"/>
</dbReference>
<sequence length="118" mass="13456">MEIFREFTFEAAHRLPHVPEGHKCARLHGHSYKVIVHVDGDVDPQAGWVMDFGDVKRAFKPIEAELDHYYLNDIAGLENPTSEVLAKWIWERLFGDLPNLSAVTVRETCTSGCTYRGE</sequence>
<comment type="caution">
    <text evidence="9">The sequence shown here is derived from an EMBL/GenBank/DDBJ whole genome shotgun (WGS) entry which is preliminary data.</text>
</comment>
<dbReference type="EMBL" id="JBEZNA010000012">
    <property type="protein sequence ID" value="MEU9577225.1"/>
    <property type="molecule type" value="Genomic_DNA"/>
</dbReference>
<evidence type="ECO:0000256" key="5">
    <source>
        <dbReference type="ARBA" id="ARBA00022833"/>
    </source>
</evidence>
<dbReference type="SUPFAM" id="SSF55620">
    <property type="entry name" value="Tetrahydrobiopterin biosynthesis enzymes-like"/>
    <property type="match status" value="1"/>
</dbReference>
<comment type="cofactor">
    <cofactor evidence="8">
        <name>Zn(2+)</name>
        <dbReference type="ChEBI" id="CHEBI:29105"/>
    </cofactor>
    <text evidence="8">Binds 1 zinc ion per subunit.</text>
</comment>
<evidence type="ECO:0000256" key="8">
    <source>
        <dbReference type="PIRNR" id="PIRNR006113"/>
    </source>
</evidence>
<dbReference type="EC" id="4.-.-.-" evidence="8"/>
<dbReference type="RefSeq" id="WP_359270231.1">
    <property type="nucleotide sequence ID" value="NZ_JBEZNA010000012.1"/>
</dbReference>
<evidence type="ECO:0000256" key="6">
    <source>
        <dbReference type="ARBA" id="ARBA00023239"/>
    </source>
</evidence>
<evidence type="ECO:0000256" key="1">
    <source>
        <dbReference type="ARBA" id="ARBA00005061"/>
    </source>
</evidence>
<dbReference type="Proteomes" id="UP001551584">
    <property type="component" value="Unassembled WGS sequence"/>
</dbReference>
<dbReference type="PANTHER" id="PTHR12589:SF7">
    <property type="entry name" value="6-PYRUVOYL TETRAHYDROBIOPTERIN SYNTHASE"/>
    <property type="match status" value="1"/>
</dbReference>
<gene>
    <name evidence="9" type="primary">queD</name>
    <name evidence="9" type="ORF">AB0D95_08155</name>
</gene>
<name>A0ABV3EM13_9ACTN</name>
<dbReference type="PIRSF" id="PIRSF006113">
    <property type="entry name" value="PTP_synth"/>
    <property type="match status" value="1"/>
</dbReference>
<proteinExistence type="inferred from homology"/>
<accession>A0ABV3EM13</accession>
<evidence type="ECO:0000256" key="2">
    <source>
        <dbReference type="ARBA" id="ARBA00008900"/>
    </source>
</evidence>
<keyword evidence="8" id="KW-0671">Queuosine biosynthesis</keyword>
<keyword evidence="10" id="KW-1185">Reference proteome</keyword>
<evidence type="ECO:0000256" key="3">
    <source>
        <dbReference type="ARBA" id="ARBA00018141"/>
    </source>
</evidence>
<organism evidence="9 10">
    <name type="scientific">Streptomyces chilikensis</name>
    <dbReference type="NCBI Taxonomy" id="1194079"/>
    <lineage>
        <taxon>Bacteria</taxon>
        <taxon>Bacillati</taxon>
        <taxon>Actinomycetota</taxon>
        <taxon>Actinomycetes</taxon>
        <taxon>Kitasatosporales</taxon>
        <taxon>Streptomycetaceae</taxon>
        <taxon>Streptomyces</taxon>
    </lineage>
</organism>
<evidence type="ECO:0000313" key="10">
    <source>
        <dbReference type="Proteomes" id="UP001551584"/>
    </source>
</evidence>